<dbReference type="EMBL" id="QZEI01000051">
    <property type="protein sequence ID" value="RLV58899.1"/>
    <property type="molecule type" value="Genomic_DNA"/>
</dbReference>
<dbReference type="SUPFAM" id="SSF53850">
    <property type="entry name" value="Periplasmic binding protein-like II"/>
    <property type="match status" value="3"/>
</dbReference>
<keyword evidence="7" id="KW-1185">Reference proteome</keyword>
<organism evidence="6 7">
    <name type="scientific">Parashewanella curva</name>
    <dbReference type="NCBI Taxonomy" id="2338552"/>
    <lineage>
        <taxon>Bacteria</taxon>
        <taxon>Pseudomonadati</taxon>
        <taxon>Pseudomonadota</taxon>
        <taxon>Gammaproteobacteria</taxon>
        <taxon>Alteromonadales</taxon>
        <taxon>Shewanellaceae</taxon>
        <taxon>Parashewanella</taxon>
    </lineage>
</organism>
<dbReference type="CDD" id="cd01949">
    <property type="entry name" value="GGDEF"/>
    <property type="match status" value="1"/>
</dbReference>
<evidence type="ECO:0000259" key="5">
    <source>
        <dbReference type="PROSITE" id="PS50887"/>
    </source>
</evidence>
<accession>A0A3L8PVT9</accession>
<evidence type="ECO:0000313" key="6">
    <source>
        <dbReference type="EMBL" id="RLV58899.1"/>
    </source>
</evidence>
<dbReference type="OrthoDB" id="9180959at2"/>
<proteinExistence type="inferred from homology"/>
<dbReference type="InterPro" id="IPR029787">
    <property type="entry name" value="Nucleotide_cyclase"/>
</dbReference>
<keyword evidence="3" id="KW-0812">Transmembrane</keyword>
<dbReference type="Pfam" id="PF00497">
    <property type="entry name" value="SBP_bac_3"/>
    <property type="match status" value="3"/>
</dbReference>
<dbReference type="Gene3D" id="3.30.70.270">
    <property type="match status" value="1"/>
</dbReference>
<dbReference type="InterPro" id="IPR000160">
    <property type="entry name" value="GGDEF_dom"/>
</dbReference>
<evidence type="ECO:0000256" key="3">
    <source>
        <dbReference type="SAM" id="Phobius"/>
    </source>
</evidence>
<feature type="signal peptide" evidence="4">
    <location>
        <begin position="1"/>
        <end position="22"/>
    </location>
</feature>
<feature type="domain" description="GGDEF" evidence="5">
    <location>
        <begin position="799"/>
        <end position="930"/>
    </location>
</feature>
<dbReference type="PROSITE" id="PS50887">
    <property type="entry name" value="GGDEF"/>
    <property type="match status" value="1"/>
</dbReference>
<keyword evidence="3" id="KW-1133">Transmembrane helix</keyword>
<protein>
    <submittedName>
        <fullName evidence="6">Diguanylate cyclase</fullName>
    </submittedName>
</protein>
<sequence length="930" mass="105206">MNNQIRICFILLSYLSSFIVNAAEKPVSIAIAKDAYPYFFENGQGNAEGYFVDLWKAWSKVVEQPVQFVSTDQSEAIKGLRYGNVDIHAGLTKTVRHQNVFQYSQQIGSLDTYLYNHKNISVDSNLKQITPYSIGIVRGSLLPKIFKQHETTFTYKRFPSQPKLIDAALNEDVLVLASTQIYFQDSSVQKLFDSSFPVEKRLKLDSMPIFAAVRKGDTKLLAQIEEGLGLISNEEKQRIRNKWFGENKHRIELKVALSGNKNPFSTLGDDSLPHGMYVDMWREWSKQTNSPVTFQFMDKQQGLSALKEGVVDVALYEANGSEEVTDAWRLYEVKHRLFIFQKKPSSLASINKSTIGVIGQIKFSDALKRKLPNAKIIKFNDIEEVVEAAKQQKISGFISSASWTQQYLLKNKLWAEFVQEPSIEFVTPVYALVDKNNIGLASKISRGFNRISYQELADIEQKWILNPADHFFIAEGRTLNISYEQKKYLAAISGLKFGYLKSWAPMEFMDKEGQFKGINADVVSLIRHQLNVPIEPVAFDDWASLYEALQAKKIDFAGSMAARKKGETRLHFSNDYWPSPWAITTKSEHSGLLNIEQLQGAKVAIVEGYALSSQLISNRPDLKLVLVADSEKGIELVEQDKADYFIDKLISLSSLITEKKYYDLKVFLIPGLEVQRSHFGFSEDFQQLVPLINMAIAQMDQATKNTIYKRWVPDANLSNAQLYRRWVIALSIISVLLSASFLIYWLANKRIQVEVGRREKIEKKIHFLNNHDNLTGLVNRRLLDDRLSSAVLTNSREQTRFAVMFIGIGNFRMVNDALGYSAGDNLLVGLANALSGTIRRSDTLARFSSDEFVIILNRAQEFEAVCQVAENILAAAGRVTASQVPDLPLTVNIGIAFYPNDSDNPIELLKKADRLMTLAKESNESSYMTS</sequence>
<dbReference type="Proteomes" id="UP000281474">
    <property type="component" value="Unassembled WGS sequence"/>
</dbReference>
<evidence type="ECO:0000256" key="1">
    <source>
        <dbReference type="ARBA" id="ARBA00010333"/>
    </source>
</evidence>
<dbReference type="RefSeq" id="WP_121839801.1">
    <property type="nucleotide sequence ID" value="NZ_ML014800.1"/>
</dbReference>
<keyword evidence="2 4" id="KW-0732">Signal</keyword>
<name>A0A3L8PVT9_9GAMM</name>
<dbReference type="CDD" id="cd01007">
    <property type="entry name" value="PBP2_BvgS_HisK_like"/>
    <property type="match status" value="1"/>
</dbReference>
<dbReference type="AlphaFoldDB" id="A0A3L8PVT9"/>
<reference evidence="6 7" key="1">
    <citation type="submission" date="2018-09" db="EMBL/GenBank/DDBJ databases">
        <title>Phylogeny of the Shewanellaceae, and recommendation for two new genera, Pseudoshewanella and Parashewanella.</title>
        <authorList>
            <person name="Wang G."/>
        </authorList>
    </citation>
    <scope>NUCLEOTIDE SEQUENCE [LARGE SCALE GENOMIC DNA]</scope>
    <source>
        <strain evidence="6 7">C51</strain>
    </source>
</reference>
<dbReference type="SMART" id="SM00062">
    <property type="entry name" value="PBPb"/>
    <property type="match status" value="3"/>
</dbReference>
<feature type="transmembrane region" description="Helical" evidence="3">
    <location>
        <begin position="726"/>
        <end position="747"/>
    </location>
</feature>
<dbReference type="PANTHER" id="PTHR35936">
    <property type="entry name" value="MEMBRANE-BOUND LYTIC MUREIN TRANSGLYCOSYLASE F"/>
    <property type="match status" value="1"/>
</dbReference>
<evidence type="ECO:0000256" key="2">
    <source>
        <dbReference type="ARBA" id="ARBA00022729"/>
    </source>
</evidence>
<dbReference type="InterPro" id="IPR001638">
    <property type="entry name" value="Solute-binding_3/MltF_N"/>
</dbReference>
<feature type="chain" id="PRO_5018097547" evidence="4">
    <location>
        <begin position="23"/>
        <end position="930"/>
    </location>
</feature>
<dbReference type="InterPro" id="IPR043128">
    <property type="entry name" value="Rev_trsase/Diguanyl_cyclase"/>
</dbReference>
<gene>
    <name evidence="6" type="ORF">D5018_14950</name>
</gene>
<evidence type="ECO:0000313" key="7">
    <source>
        <dbReference type="Proteomes" id="UP000281474"/>
    </source>
</evidence>
<evidence type="ECO:0000256" key="4">
    <source>
        <dbReference type="SAM" id="SignalP"/>
    </source>
</evidence>
<dbReference type="SUPFAM" id="SSF55073">
    <property type="entry name" value="Nucleotide cyclase"/>
    <property type="match status" value="1"/>
</dbReference>
<keyword evidence="3" id="KW-0472">Membrane</keyword>
<dbReference type="NCBIfam" id="TIGR00254">
    <property type="entry name" value="GGDEF"/>
    <property type="match status" value="1"/>
</dbReference>
<comment type="similarity">
    <text evidence="1">Belongs to the bacterial solute-binding protein 3 family.</text>
</comment>
<dbReference type="Gene3D" id="3.40.190.10">
    <property type="entry name" value="Periplasmic binding protein-like II"/>
    <property type="match status" value="6"/>
</dbReference>
<dbReference type="Pfam" id="PF00990">
    <property type="entry name" value="GGDEF"/>
    <property type="match status" value="1"/>
</dbReference>
<comment type="caution">
    <text evidence="6">The sequence shown here is derived from an EMBL/GenBank/DDBJ whole genome shotgun (WGS) entry which is preliminary data.</text>
</comment>
<dbReference type="SMART" id="SM00267">
    <property type="entry name" value="GGDEF"/>
    <property type="match status" value="1"/>
</dbReference>